<sequence length="445" mass="51174">MTAKQFLETRALQIWQTWARNIPGEVIFFVSERTELSSKIKNSGMKIISLRGVDDSYPPQKKSFAMLSFLHLLDPSKVLLLGQAGLGNVEEYGQLSLGTNDNYCMGGPGVILSKETLRQLAPYLELCLNSLLTTHEDVELGRCIRRHVGLACPWNYEMQTLFHNNASIANLFTNHLSASINSHTLRHLFTLHPVKNPIAMRYIHLRVEMIKLSELRQKRMELMEQIEEIKGKNKKIADQQPQVLNSEYSGASSNHNALFSGLIPKVPTSPENVPIWEFISSDTKLLYCINKPNCPKHTLEAELRRQISDILIKIFDEFNLNALQKGRTLHFQRVQYGYMRIQPKFGVDFVLDIALRYHRLRGPLHSRAPLTVRRHAYVQQRFGQLQSRSLIIKRKRKIEENQIINILIALKGRAEVFDRFANNLIRIANGRGESSDIRLVLILYR</sequence>
<protein>
    <submittedName>
        <fullName evidence="1">Uncharacterized protein</fullName>
    </submittedName>
</protein>
<organism evidence="1 2">
    <name type="scientific">Meloidogyne enterolobii</name>
    <name type="common">Root-knot nematode worm</name>
    <name type="synonym">Meloidogyne mayaguensis</name>
    <dbReference type="NCBI Taxonomy" id="390850"/>
    <lineage>
        <taxon>Eukaryota</taxon>
        <taxon>Metazoa</taxon>
        <taxon>Ecdysozoa</taxon>
        <taxon>Nematoda</taxon>
        <taxon>Chromadorea</taxon>
        <taxon>Rhabditida</taxon>
        <taxon>Tylenchina</taxon>
        <taxon>Tylenchomorpha</taxon>
        <taxon>Tylenchoidea</taxon>
        <taxon>Meloidogynidae</taxon>
        <taxon>Meloidogyninae</taxon>
        <taxon>Meloidogyne</taxon>
    </lineage>
</organism>
<reference evidence="1" key="1">
    <citation type="submission" date="2023-11" db="EMBL/GenBank/DDBJ databases">
        <authorList>
            <person name="Poullet M."/>
        </authorList>
    </citation>
    <scope>NUCLEOTIDE SEQUENCE</scope>
    <source>
        <strain evidence="1">E1834</strain>
    </source>
</reference>
<evidence type="ECO:0000313" key="2">
    <source>
        <dbReference type="Proteomes" id="UP001497535"/>
    </source>
</evidence>
<comment type="caution">
    <text evidence="1">The sequence shown here is derived from an EMBL/GenBank/DDBJ whole genome shotgun (WGS) entry which is preliminary data.</text>
</comment>
<name>A0ACB0YHG9_MELEN</name>
<dbReference type="EMBL" id="CAVMJV010000012">
    <property type="protein sequence ID" value="CAK5046770.1"/>
    <property type="molecule type" value="Genomic_DNA"/>
</dbReference>
<dbReference type="Proteomes" id="UP001497535">
    <property type="component" value="Unassembled WGS sequence"/>
</dbReference>
<accession>A0ACB0YHG9</accession>
<proteinExistence type="predicted"/>
<gene>
    <name evidence="1" type="ORF">MENTE1834_LOCUS12178</name>
</gene>
<evidence type="ECO:0000313" key="1">
    <source>
        <dbReference type="EMBL" id="CAK5046770.1"/>
    </source>
</evidence>
<keyword evidence="2" id="KW-1185">Reference proteome</keyword>